<gene>
    <name evidence="11" type="primary">ND4L</name>
</gene>
<keyword evidence="6 10" id="KW-1133">Transmembrane helix</keyword>
<dbReference type="GO" id="GO:0016020">
    <property type="term" value="C:membrane"/>
    <property type="evidence" value="ECO:0007669"/>
    <property type="project" value="UniProtKB-SubCell"/>
</dbReference>
<evidence type="ECO:0000256" key="8">
    <source>
        <dbReference type="ARBA" id="ARBA00023136"/>
    </source>
</evidence>
<keyword evidence="11" id="KW-0496">Mitochondrion</keyword>
<evidence type="ECO:0000256" key="4">
    <source>
        <dbReference type="ARBA" id="ARBA00022692"/>
    </source>
</evidence>
<evidence type="ECO:0000256" key="5">
    <source>
        <dbReference type="ARBA" id="ARBA00022967"/>
    </source>
</evidence>
<keyword evidence="5" id="KW-1278">Translocase</keyword>
<name>A0A224A243_9EUPU</name>
<organism evidence="11">
    <name type="scientific">Stereophaedusa neniopsis</name>
    <dbReference type="NCBI Taxonomy" id="1885807"/>
    <lineage>
        <taxon>Eukaryota</taxon>
        <taxon>Metazoa</taxon>
        <taxon>Spiralia</taxon>
        <taxon>Lophotrochozoa</taxon>
        <taxon>Mollusca</taxon>
        <taxon>Gastropoda</taxon>
        <taxon>Heterobranchia</taxon>
        <taxon>Euthyneura</taxon>
        <taxon>Panpulmonata</taxon>
        <taxon>Eupulmonata</taxon>
        <taxon>Stylommatophora</taxon>
        <taxon>Helicina</taxon>
        <taxon>Clausilioidea</taxon>
        <taxon>Clausiliidae</taxon>
        <taxon>Phaedusinae</taxon>
        <taxon>Stereophaedusa</taxon>
    </lineage>
</organism>
<protein>
    <recommendedName>
        <fullName evidence="3">NADH-ubiquinone oxidoreductase chain 4L</fullName>
    </recommendedName>
    <alternativeName>
        <fullName evidence="9">NADH dehydrogenase subunit 4L</fullName>
    </alternativeName>
</protein>
<evidence type="ECO:0000256" key="3">
    <source>
        <dbReference type="ARBA" id="ARBA00016612"/>
    </source>
</evidence>
<dbReference type="EMBL" id="LC172158">
    <property type="protein sequence ID" value="BBA10850.1"/>
    <property type="molecule type" value="Genomic_DNA"/>
</dbReference>
<feature type="transmembrane region" description="Helical" evidence="10">
    <location>
        <begin position="28"/>
        <end position="49"/>
    </location>
</feature>
<proteinExistence type="inferred from homology"/>
<comment type="subcellular location">
    <subcellularLocation>
        <location evidence="1">Membrane</location>
        <topology evidence="1">Multi-pass membrane protein</topology>
    </subcellularLocation>
</comment>
<evidence type="ECO:0000256" key="1">
    <source>
        <dbReference type="ARBA" id="ARBA00004141"/>
    </source>
</evidence>
<feature type="transmembrane region" description="Helical" evidence="10">
    <location>
        <begin position="6"/>
        <end position="21"/>
    </location>
</feature>
<evidence type="ECO:0000256" key="9">
    <source>
        <dbReference type="ARBA" id="ARBA00031586"/>
    </source>
</evidence>
<keyword evidence="7" id="KW-0520">NAD</keyword>
<comment type="similarity">
    <text evidence="2">Belongs to the complex I subunit 4L family.</text>
</comment>
<keyword evidence="8 10" id="KW-0472">Membrane</keyword>
<evidence type="ECO:0000256" key="2">
    <source>
        <dbReference type="ARBA" id="ARBA00010519"/>
    </source>
</evidence>
<dbReference type="Gene3D" id="1.10.287.3510">
    <property type="match status" value="1"/>
</dbReference>
<evidence type="ECO:0000313" key="12">
    <source>
        <dbReference type="EMBL" id="BBA10850.1"/>
    </source>
</evidence>
<sequence length="92" mass="10576">MSFCKFLLLLMVMMFIFLYNTKTHFMVALLLMETIMLSALVMSIFMFSLSQFEPFIFLLLLTFAVCEAALGLSLLLTYIKVTGSDMINSMKF</sequence>
<feature type="transmembrane region" description="Helical" evidence="10">
    <location>
        <begin position="55"/>
        <end position="79"/>
    </location>
</feature>
<evidence type="ECO:0000256" key="6">
    <source>
        <dbReference type="ARBA" id="ARBA00022989"/>
    </source>
</evidence>
<evidence type="ECO:0000256" key="10">
    <source>
        <dbReference type="SAM" id="Phobius"/>
    </source>
</evidence>
<evidence type="ECO:0000313" key="11">
    <source>
        <dbReference type="EMBL" id="BBA10691.1"/>
    </source>
</evidence>
<evidence type="ECO:0000256" key="7">
    <source>
        <dbReference type="ARBA" id="ARBA00023027"/>
    </source>
</evidence>
<dbReference type="InterPro" id="IPR039428">
    <property type="entry name" value="NUOK/Mnh_C1-like"/>
</dbReference>
<dbReference type="Pfam" id="PF00420">
    <property type="entry name" value="Oxidored_q2"/>
    <property type="match status" value="1"/>
</dbReference>
<accession>A0A224A243</accession>
<dbReference type="EMBL" id="LC172105">
    <property type="protein sequence ID" value="BBA10691.1"/>
    <property type="molecule type" value="Genomic_DNA"/>
</dbReference>
<reference evidence="11" key="1">
    <citation type="journal article" date="2017" name="Zool. J. Linn. Soc.">
        <title>Molecular phylogeny, frequent parallel evolution and new system of Japanese clausiliid land snails (Gastropoda: Stylommatophora).</title>
        <authorList>
            <person name="Motochin R."/>
            <person name="Wang M."/>
            <person name="Ueshima R."/>
        </authorList>
    </citation>
    <scope>NUCLEOTIDE SEQUENCE</scope>
    <source>
        <strain evidence="11">C983</strain>
        <strain evidence="12">Z092</strain>
        <tissue evidence="11">Muscle</tissue>
    </source>
</reference>
<keyword evidence="4 10" id="KW-0812">Transmembrane</keyword>
<dbReference type="AlphaFoldDB" id="A0A224A243"/>
<geneLocation type="mitochondrion" evidence="11"/>